<evidence type="ECO:0000313" key="2">
    <source>
        <dbReference type="Proteomes" id="UP000002729"/>
    </source>
</evidence>
<dbReference type="KEGG" id="aaf:AURANDRAFT_67503"/>
<accession>F0YLD6</accession>
<evidence type="ECO:0000313" key="1">
    <source>
        <dbReference type="EMBL" id="EGB04080.1"/>
    </source>
</evidence>
<protein>
    <submittedName>
        <fullName evidence="1">Uncharacterized protein</fullName>
    </submittedName>
</protein>
<organism evidence="2">
    <name type="scientific">Aureococcus anophagefferens</name>
    <name type="common">Harmful bloom alga</name>
    <dbReference type="NCBI Taxonomy" id="44056"/>
    <lineage>
        <taxon>Eukaryota</taxon>
        <taxon>Sar</taxon>
        <taxon>Stramenopiles</taxon>
        <taxon>Ochrophyta</taxon>
        <taxon>Pelagophyceae</taxon>
        <taxon>Pelagomonadales</taxon>
        <taxon>Pelagomonadaceae</taxon>
        <taxon>Aureococcus</taxon>
    </lineage>
</organism>
<dbReference type="OMA" id="GGYRCCE"/>
<dbReference type="Pfam" id="PF07712">
    <property type="entry name" value="SURNod19"/>
    <property type="match status" value="1"/>
</dbReference>
<sequence length="482" mass="53627">MSIDTFVQLYEFIQQHTDDNIYEWMKEPWNGKEKQESLLRLFGFSLYCAPERTPGKSSPIQPALFFPGGLKFTVWVIDMFSDNQSGMVVTNFTTDIVHSHSPNNNTDQNDVSVPLFEVYNHHFALYLGTREEMDAYYSAVHTRGLDGIGGIPCWRDAHPLQHCDYMGPGHAQICQQALRDVYPEVFSGASSPSLYGGATGGEMRHNPHDFPEPYGIVTYRPHSYTSTAISSTYSPLIECPCTSDRHFNFSNGTIDGCMPSPPFSCNALMNATKNPSCQLETYKSGYRCYIDPKNKLSPATVSVRGKFTFTFHSTKENTKPLFPMGCCDVTANYDDQLLPRTQGNAEYTVPSCTDPECPLHVFSNVQPINPGPVLYDGDVELVHAVAHGHTGVVALELYDELTGDLLCRADIASGKLQYGTSDLPGDEMGWLVGIEPCVWGGASTPPRFPKDHPLRTVVYYNRTVKERSGVMGLWFLQAAKVD</sequence>
<proteinExistence type="predicted"/>
<dbReference type="GeneID" id="20226269"/>
<dbReference type="EMBL" id="GL833156">
    <property type="protein sequence ID" value="EGB04080.1"/>
    <property type="molecule type" value="Genomic_DNA"/>
</dbReference>
<dbReference type="PANTHER" id="PTHR33390:SF1">
    <property type="entry name" value="STRESS UP-REGULATED NOD 19 PROTEIN"/>
    <property type="match status" value="1"/>
</dbReference>
<keyword evidence="2" id="KW-1185">Reference proteome</keyword>
<dbReference type="Proteomes" id="UP000002729">
    <property type="component" value="Unassembled WGS sequence"/>
</dbReference>
<dbReference type="AlphaFoldDB" id="F0YLD6"/>
<reference evidence="1 2" key="1">
    <citation type="journal article" date="2011" name="Proc. Natl. Acad. Sci. U.S.A.">
        <title>Niche of harmful alga Aureococcus anophagefferens revealed through ecogenomics.</title>
        <authorList>
            <person name="Gobler C.J."/>
            <person name="Berry D.L."/>
            <person name="Dyhrman S.T."/>
            <person name="Wilhelm S.W."/>
            <person name="Salamov A."/>
            <person name="Lobanov A.V."/>
            <person name="Zhang Y."/>
            <person name="Collier J.L."/>
            <person name="Wurch L.L."/>
            <person name="Kustka A.B."/>
            <person name="Dill B.D."/>
            <person name="Shah M."/>
            <person name="VerBerkmoes N.C."/>
            <person name="Kuo A."/>
            <person name="Terry A."/>
            <person name="Pangilinan J."/>
            <person name="Lindquist E.A."/>
            <person name="Lucas S."/>
            <person name="Paulsen I.T."/>
            <person name="Hattenrath-Lehmann T.K."/>
            <person name="Talmage S.C."/>
            <person name="Walker E.A."/>
            <person name="Koch F."/>
            <person name="Burson A.M."/>
            <person name="Marcoval M.A."/>
            <person name="Tang Y.Z."/>
            <person name="Lecleir G.R."/>
            <person name="Coyne K.J."/>
            <person name="Berg G.M."/>
            <person name="Bertrand E.M."/>
            <person name="Saito M.A."/>
            <person name="Gladyshev V.N."/>
            <person name="Grigoriev I.V."/>
        </authorList>
    </citation>
    <scope>NUCLEOTIDE SEQUENCE [LARGE SCALE GENOMIC DNA]</scope>
    <source>
        <strain evidence="2">CCMP 1984</strain>
    </source>
</reference>
<dbReference type="InterPro" id="IPR011692">
    <property type="entry name" value="Stress_up-reg_Nod19"/>
</dbReference>
<dbReference type="RefSeq" id="XP_009041205.1">
    <property type="nucleotide sequence ID" value="XM_009042957.1"/>
</dbReference>
<dbReference type="InParanoid" id="F0YLD6"/>
<gene>
    <name evidence="1" type="ORF">AURANDRAFT_67503</name>
</gene>
<dbReference type="PANTHER" id="PTHR33390">
    <property type="entry name" value="STRESS UP-REGULATED NOD 19 PROTEIN"/>
    <property type="match status" value="1"/>
</dbReference>
<dbReference type="OrthoDB" id="1923469at2759"/>
<name>F0YLD6_AURAN</name>